<dbReference type="Proteomes" id="UP000076871">
    <property type="component" value="Unassembled WGS sequence"/>
</dbReference>
<dbReference type="InParanoid" id="A0A165D2F7"/>
<dbReference type="GO" id="GO:0034599">
    <property type="term" value="P:cellular response to oxidative stress"/>
    <property type="evidence" value="ECO:0007669"/>
    <property type="project" value="InterPro"/>
</dbReference>
<evidence type="ECO:0000313" key="3">
    <source>
        <dbReference type="Proteomes" id="UP000076871"/>
    </source>
</evidence>
<name>A0A165D2F7_9APHY</name>
<evidence type="ECO:0000256" key="1">
    <source>
        <dbReference type="SAM" id="MobiDB-lite"/>
    </source>
</evidence>
<sequence>MIFTVPPLGVSGSLRSRLLKRKTRTHDGAPARPISTSHGVPGAGETETESEDSPHNLPTSRIITSSAASPFSPTWSIHLLFFFSRLLSIVPAVFGMLWNLYHVIWPPVSTGWQCLQLTTGLLKRWRVYYSPLPTLIRLLALQAICWPATHLTLSVLNHEARPALCWAVIGTTTCYSRSIQLWVTSNIGPAPAPPPAAAAAADRSRSAGVVGQPSPLRQSVLARASGMREEWMRLRRRRWDWGAVGRKCVLPAGIVYFVMAWAEMLRREWERAGPGV</sequence>
<dbReference type="GO" id="GO:0005789">
    <property type="term" value="C:endoplasmic reticulum membrane"/>
    <property type="evidence" value="ECO:0007669"/>
    <property type="project" value="InterPro"/>
</dbReference>
<proteinExistence type="predicted"/>
<organism evidence="2 3">
    <name type="scientific">Laetiporus sulphureus 93-53</name>
    <dbReference type="NCBI Taxonomy" id="1314785"/>
    <lineage>
        <taxon>Eukaryota</taxon>
        <taxon>Fungi</taxon>
        <taxon>Dikarya</taxon>
        <taxon>Basidiomycota</taxon>
        <taxon>Agaricomycotina</taxon>
        <taxon>Agaricomycetes</taxon>
        <taxon>Polyporales</taxon>
        <taxon>Laetiporus</taxon>
    </lineage>
</organism>
<dbReference type="RefSeq" id="XP_040761760.1">
    <property type="nucleotide sequence ID" value="XM_040909451.1"/>
</dbReference>
<gene>
    <name evidence="2" type="ORF">LAESUDRAFT_728502</name>
</gene>
<dbReference type="OrthoDB" id="2139606at2759"/>
<dbReference type="GeneID" id="63826480"/>
<protein>
    <submittedName>
        <fullName evidence="2">Uncharacterized protein</fullName>
    </submittedName>
</protein>
<dbReference type="PANTHER" id="PTHR28147:SF1">
    <property type="entry name" value="N-GLYCOSYLATION PROTEIN EOS1"/>
    <property type="match status" value="1"/>
</dbReference>
<accession>A0A165D2F7</accession>
<dbReference type="PANTHER" id="PTHR28147">
    <property type="entry name" value="N-GLYCOSYLATION PROTEIN EOS1"/>
    <property type="match status" value="1"/>
</dbReference>
<dbReference type="STRING" id="1314785.A0A165D2F7"/>
<dbReference type="InterPro" id="IPR021100">
    <property type="entry name" value="N-glycosylation_EOS1"/>
</dbReference>
<dbReference type="Pfam" id="PF12326">
    <property type="entry name" value="EOS1"/>
    <property type="match status" value="1"/>
</dbReference>
<evidence type="ECO:0000313" key="2">
    <source>
        <dbReference type="EMBL" id="KZT04020.1"/>
    </source>
</evidence>
<feature type="region of interest" description="Disordered" evidence="1">
    <location>
        <begin position="24"/>
        <end position="59"/>
    </location>
</feature>
<dbReference type="GO" id="GO:0006487">
    <property type="term" value="P:protein N-linked glycosylation"/>
    <property type="evidence" value="ECO:0007669"/>
    <property type="project" value="TreeGrafter"/>
</dbReference>
<dbReference type="AlphaFoldDB" id="A0A165D2F7"/>
<keyword evidence="3" id="KW-1185">Reference proteome</keyword>
<reference evidence="2 3" key="1">
    <citation type="journal article" date="2016" name="Mol. Biol. Evol.">
        <title>Comparative Genomics of Early-Diverging Mushroom-Forming Fungi Provides Insights into the Origins of Lignocellulose Decay Capabilities.</title>
        <authorList>
            <person name="Nagy L.G."/>
            <person name="Riley R."/>
            <person name="Tritt A."/>
            <person name="Adam C."/>
            <person name="Daum C."/>
            <person name="Floudas D."/>
            <person name="Sun H."/>
            <person name="Yadav J.S."/>
            <person name="Pangilinan J."/>
            <person name="Larsson K.H."/>
            <person name="Matsuura K."/>
            <person name="Barry K."/>
            <person name="Labutti K."/>
            <person name="Kuo R."/>
            <person name="Ohm R.A."/>
            <person name="Bhattacharya S.S."/>
            <person name="Shirouzu T."/>
            <person name="Yoshinaga Y."/>
            <person name="Martin F.M."/>
            <person name="Grigoriev I.V."/>
            <person name="Hibbett D.S."/>
        </authorList>
    </citation>
    <scope>NUCLEOTIDE SEQUENCE [LARGE SCALE GENOMIC DNA]</scope>
    <source>
        <strain evidence="2 3">93-53</strain>
    </source>
</reference>
<dbReference type="EMBL" id="KV427639">
    <property type="protein sequence ID" value="KZT04020.1"/>
    <property type="molecule type" value="Genomic_DNA"/>
</dbReference>